<protein>
    <submittedName>
        <fullName evidence="1">Uncharacterized protein</fullName>
    </submittedName>
</protein>
<name>A0A1F8EWC7_9BACT</name>
<dbReference type="Proteomes" id="UP000177419">
    <property type="component" value="Unassembled WGS sequence"/>
</dbReference>
<evidence type="ECO:0000313" key="1">
    <source>
        <dbReference type="EMBL" id="OGN05162.1"/>
    </source>
</evidence>
<sequence length="142" mass="16785">MTGPVYGFWLFLSEKEIEIIDNLALCFCKRKEDKERLQKIDTDQRIKEAVINGFYFIQRLLEKNPELIQIWRNEEIGRDGMILVFLENPDELDRIAESLGIQEPDPILRREEVINNTLRILKEKYAAQHQRLLIEAGDKKEA</sequence>
<dbReference type="AlphaFoldDB" id="A0A1F8EWC7"/>
<dbReference type="EMBL" id="MGJJ01000016">
    <property type="protein sequence ID" value="OGN05162.1"/>
    <property type="molecule type" value="Genomic_DNA"/>
</dbReference>
<comment type="caution">
    <text evidence="1">The sequence shown here is derived from an EMBL/GenBank/DDBJ whole genome shotgun (WGS) entry which is preliminary data.</text>
</comment>
<reference evidence="1 2" key="1">
    <citation type="journal article" date="2016" name="Nat. Commun.">
        <title>Thousands of microbial genomes shed light on interconnected biogeochemical processes in an aquifer system.</title>
        <authorList>
            <person name="Anantharaman K."/>
            <person name="Brown C.T."/>
            <person name="Hug L.A."/>
            <person name="Sharon I."/>
            <person name="Castelle C.J."/>
            <person name="Probst A.J."/>
            <person name="Thomas B.C."/>
            <person name="Singh A."/>
            <person name="Wilkins M.J."/>
            <person name="Karaoz U."/>
            <person name="Brodie E.L."/>
            <person name="Williams K.H."/>
            <person name="Hubbard S.S."/>
            <person name="Banfield J.F."/>
        </authorList>
    </citation>
    <scope>NUCLEOTIDE SEQUENCE [LARGE SCALE GENOMIC DNA]</scope>
</reference>
<proteinExistence type="predicted"/>
<accession>A0A1F8EWC7</accession>
<evidence type="ECO:0000313" key="2">
    <source>
        <dbReference type="Proteomes" id="UP000177419"/>
    </source>
</evidence>
<gene>
    <name evidence="1" type="ORF">A2746_00215</name>
</gene>
<dbReference type="STRING" id="1802669.A2746_00215"/>
<organism evidence="1 2">
    <name type="scientific">Candidatus Yanofskybacteria bacterium RIFCSPHIGHO2_01_FULL_44_22</name>
    <dbReference type="NCBI Taxonomy" id="1802669"/>
    <lineage>
        <taxon>Bacteria</taxon>
        <taxon>Candidatus Yanofskyibacteriota</taxon>
    </lineage>
</organism>